<evidence type="ECO:0000313" key="3">
    <source>
        <dbReference type="EMBL" id="MDN4516924.1"/>
    </source>
</evidence>
<comment type="caution">
    <text evidence="3">The sequence shown here is derived from an EMBL/GenBank/DDBJ whole genome shotgun (WGS) entry which is preliminary data.</text>
</comment>
<keyword evidence="4" id="KW-1185">Reference proteome</keyword>
<name>A0ABT8H824_MYCAO</name>
<dbReference type="InterPro" id="IPR014729">
    <property type="entry name" value="Rossmann-like_a/b/a_fold"/>
</dbReference>
<gene>
    <name evidence="3" type="ORF">QYF68_03670</name>
</gene>
<dbReference type="InterPro" id="IPR006016">
    <property type="entry name" value="UspA"/>
</dbReference>
<protein>
    <submittedName>
        <fullName evidence="3">Universal stress protein</fullName>
    </submittedName>
</protein>
<accession>A0ABT8H824</accession>
<dbReference type="RefSeq" id="WP_208675396.1">
    <property type="nucleotide sequence ID" value="NZ_CP070380.1"/>
</dbReference>
<dbReference type="Gene3D" id="3.40.50.620">
    <property type="entry name" value="HUPs"/>
    <property type="match status" value="2"/>
</dbReference>
<sequence>MTSLPSPKPHGIVVSVDGSSTSQQAAVWAAREASLRDVPVTVVHVQPTDEFSPWLDVPITAESKVARDRRAAEIVAEAVHAVTGALQGRREVPVRELLLADPLMPALIDVSKDADMIVVGSRGLGAVGRLLLGSTTSALVHHARCPVAVIHDEDRVVSRETSAPVVVGVDASPASELAIAIAFDEASRRGVELVAVHTWTNSADFYVDVAVEALAEQADEELAQRLAGFGEQYPDVVVRRVVGQDNPAHRLVEESHRAQLLVVGSHGRGGFAGLLLGSVSWAVAQAARVPVIVARQS</sequence>
<evidence type="ECO:0000259" key="2">
    <source>
        <dbReference type="Pfam" id="PF00582"/>
    </source>
</evidence>
<feature type="domain" description="UspA" evidence="2">
    <location>
        <begin position="164"/>
        <end position="295"/>
    </location>
</feature>
<organism evidence="3 4">
    <name type="scientific">Mycolicibacterium austroafricanum</name>
    <name type="common">Mycobacterium austroafricanum</name>
    <dbReference type="NCBI Taxonomy" id="39687"/>
    <lineage>
        <taxon>Bacteria</taxon>
        <taxon>Bacillati</taxon>
        <taxon>Actinomycetota</taxon>
        <taxon>Actinomycetes</taxon>
        <taxon>Mycobacteriales</taxon>
        <taxon>Mycobacteriaceae</taxon>
        <taxon>Mycolicibacterium</taxon>
    </lineage>
</organism>
<dbReference type="Pfam" id="PF00582">
    <property type="entry name" value="Usp"/>
    <property type="match status" value="2"/>
</dbReference>
<proteinExistence type="inferred from homology"/>
<dbReference type="PANTHER" id="PTHR46268:SF6">
    <property type="entry name" value="UNIVERSAL STRESS PROTEIN UP12"/>
    <property type="match status" value="1"/>
</dbReference>
<dbReference type="EMBL" id="JAUHTC010000018">
    <property type="protein sequence ID" value="MDN4516924.1"/>
    <property type="molecule type" value="Genomic_DNA"/>
</dbReference>
<dbReference type="SUPFAM" id="SSF52402">
    <property type="entry name" value="Adenine nucleotide alpha hydrolases-like"/>
    <property type="match status" value="2"/>
</dbReference>
<reference evidence="3" key="1">
    <citation type="submission" date="2023-07" db="EMBL/GenBank/DDBJ databases">
        <title>Degradation of tert-butanol by M. austroafricanum TBA100.</title>
        <authorList>
            <person name="Helbich S."/>
            <person name="Vainshtein Y."/>
        </authorList>
    </citation>
    <scope>NUCLEOTIDE SEQUENCE</scope>
    <source>
        <strain evidence="3">TBA100</strain>
    </source>
</reference>
<evidence type="ECO:0000313" key="4">
    <source>
        <dbReference type="Proteomes" id="UP001172687"/>
    </source>
</evidence>
<evidence type="ECO:0000256" key="1">
    <source>
        <dbReference type="ARBA" id="ARBA00008791"/>
    </source>
</evidence>
<dbReference type="PRINTS" id="PR01438">
    <property type="entry name" value="UNVRSLSTRESS"/>
</dbReference>
<dbReference type="PANTHER" id="PTHR46268">
    <property type="entry name" value="STRESS RESPONSE PROTEIN NHAX"/>
    <property type="match status" value="1"/>
</dbReference>
<comment type="similarity">
    <text evidence="1">Belongs to the universal stress protein A family.</text>
</comment>
<dbReference type="Proteomes" id="UP001172687">
    <property type="component" value="Unassembled WGS sequence"/>
</dbReference>
<dbReference type="InterPro" id="IPR006015">
    <property type="entry name" value="Universal_stress_UspA"/>
</dbReference>
<feature type="domain" description="UspA" evidence="2">
    <location>
        <begin position="12"/>
        <end position="151"/>
    </location>
</feature>